<organism evidence="1 2">
    <name type="scientific">Datura stramonium</name>
    <name type="common">Jimsonweed</name>
    <name type="synonym">Common thornapple</name>
    <dbReference type="NCBI Taxonomy" id="4076"/>
    <lineage>
        <taxon>Eukaryota</taxon>
        <taxon>Viridiplantae</taxon>
        <taxon>Streptophyta</taxon>
        <taxon>Embryophyta</taxon>
        <taxon>Tracheophyta</taxon>
        <taxon>Spermatophyta</taxon>
        <taxon>Magnoliopsida</taxon>
        <taxon>eudicotyledons</taxon>
        <taxon>Gunneridae</taxon>
        <taxon>Pentapetalae</taxon>
        <taxon>asterids</taxon>
        <taxon>lamiids</taxon>
        <taxon>Solanales</taxon>
        <taxon>Solanaceae</taxon>
        <taxon>Solanoideae</taxon>
        <taxon>Datureae</taxon>
        <taxon>Datura</taxon>
    </lineage>
</organism>
<reference evidence="1 2" key="1">
    <citation type="journal article" date="2021" name="BMC Genomics">
        <title>Datura genome reveals duplications of psychoactive alkaloid biosynthetic genes and high mutation rate following tissue culture.</title>
        <authorList>
            <person name="Rajewski A."/>
            <person name="Carter-House D."/>
            <person name="Stajich J."/>
            <person name="Litt A."/>
        </authorList>
    </citation>
    <scope>NUCLEOTIDE SEQUENCE [LARGE SCALE GENOMIC DNA]</scope>
    <source>
        <strain evidence="1">AR-01</strain>
    </source>
</reference>
<proteinExistence type="predicted"/>
<evidence type="ECO:0000313" key="2">
    <source>
        <dbReference type="Proteomes" id="UP000823775"/>
    </source>
</evidence>
<protein>
    <submittedName>
        <fullName evidence="1">Uncharacterized protein</fullName>
    </submittedName>
</protein>
<gene>
    <name evidence="1" type="ORF">HAX54_045119</name>
</gene>
<accession>A0ABS8WK92</accession>
<sequence>MPVPNHECQMRHWCTKECLGVEAQSVMKPAKRRCKPTNRRVQGNELTRVLVTCVKAVKRCCPP</sequence>
<evidence type="ECO:0000313" key="1">
    <source>
        <dbReference type="EMBL" id="MCE3049534.1"/>
    </source>
</evidence>
<comment type="caution">
    <text evidence="1">The sequence shown here is derived from an EMBL/GenBank/DDBJ whole genome shotgun (WGS) entry which is preliminary data.</text>
</comment>
<name>A0ABS8WK92_DATST</name>
<dbReference type="EMBL" id="JACEIK010006967">
    <property type="protein sequence ID" value="MCE3049534.1"/>
    <property type="molecule type" value="Genomic_DNA"/>
</dbReference>
<dbReference type="Proteomes" id="UP000823775">
    <property type="component" value="Unassembled WGS sequence"/>
</dbReference>
<keyword evidence="2" id="KW-1185">Reference proteome</keyword>
<feature type="non-terminal residue" evidence="1">
    <location>
        <position position="63"/>
    </location>
</feature>